<protein>
    <submittedName>
        <fullName evidence="7">Murein hydrolase regulator LrgA</fullName>
    </submittedName>
</protein>
<evidence type="ECO:0000256" key="2">
    <source>
        <dbReference type="ARBA" id="ARBA00022475"/>
    </source>
</evidence>
<sequence length="127" mass="13826">MPLIAGMSVLLGCQFLGEILVHGLQLPVPGPVVGMVVLLVGLMINGRVPTGLRTSGEGLLRYLTLLFVPAGVGIMVHFDLIKADFWPIIVTLVVSTALTLAVTAKVMSWLTRSIPRDPRDEWREERP</sequence>
<comment type="subcellular location">
    <subcellularLocation>
        <location evidence="1">Cell membrane</location>
        <topology evidence="1">Multi-pass membrane protein</topology>
    </subcellularLocation>
</comment>
<dbReference type="PANTHER" id="PTHR33931:SF2">
    <property type="entry name" value="HOLIN-LIKE PROTEIN CIDA"/>
    <property type="match status" value="1"/>
</dbReference>
<dbReference type="AlphaFoldDB" id="A0A1Q8TE79"/>
<dbReference type="PANTHER" id="PTHR33931">
    <property type="entry name" value="HOLIN-LIKE PROTEIN CIDA-RELATED"/>
    <property type="match status" value="1"/>
</dbReference>
<keyword evidence="2" id="KW-1003">Cell membrane</keyword>
<feature type="transmembrane region" description="Helical" evidence="6">
    <location>
        <begin position="58"/>
        <end position="78"/>
    </location>
</feature>
<keyword evidence="8" id="KW-1185">Reference proteome</keyword>
<dbReference type="Proteomes" id="UP000186806">
    <property type="component" value="Unassembled WGS sequence"/>
</dbReference>
<keyword evidence="7" id="KW-0378">Hydrolase</keyword>
<dbReference type="Pfam" id="PF03788">
    <property type="entry name" value="LrgA"/>
    <property type="match status" value="1"/>
</dbReference>
<evidence type="ECO:0000313" key="7">
    <source>
        <dbReference type="EMBL" id="OLO11989.1"/>
    </source>
</evidence>
<dbReference type="STRING" id="223900.GCA_000821045_02245"/>
<dbReference type="GO" id="GO:0005886">
    <property type="term" value="C:plasma membrane"/>
    <property type="evidence" value="ECO:0007669"/>
    <property type="project" value="UniProtKB-SubCell"/>
</dbReference>
<comment type="caution">
    <text evidence="7">The sequence shown here is derived from an EMBL/GenBank/DDBJ whole genome shotgun (WGS) entry which is preliminary data.</text>
</comment>
<proteinExistence type="predicted"/>
<evidence type="ECO:0000256" key="3">
    <source>
        <dbReference type="ARBA" id="ARBA00022692"/>
    </source>
</evidence>
<keyword evidence="4 6" id="KW-1133">Transmembrane helix</keyword>
<accession>A0A1Q8TE79</accession>
<reference evidence="7 8" key="1">
    <citation type="submission" date="2016-12" db="EMBL/GenBank/DDBJ databases">
        <title>Draft genome sequences of strains Salinicola socius SMB35, Salinicola sp. MH3R3-1 and Chromohalobacter sp. SMB17 from the Verkhnekamsk potash mining region of Russia.</title>
        <authorList>
            <person name="Mavrodi D.V."/>
            <person name="Olsson B.E."/>
            <person name="Korsakova E.S."/>
            <person name="Pyankova A."/>
            <person name="Mavrodi O.V."/>
            <person name="Plotnikova E.G."/>
        </authorList>
    </citation>
    <scope>NUCLEOTIDE SEQUENCE [LARGE SCALE GENOMIC DNA]</scope>
    <source>
        <strain evidence="7 8">SMB17</strain>
    </source>
</reference>
<evidence type="ECO:0000256" key="5">
    <source>
        <dbReference type="ARBA" id="ARBA00023136"/>
    </source>
</evidence>
<keyword evidence="3 6" id="KW-0812">Transmembrane</keyword>
<dbReference type="EMBL" id="MSDQ01000015">
    <property type="protein sequence ID" value="OLO11989.1"/>
    <property type="molecule type" value="Genomic_DNA"/>
</dbReference>
<evidence type="ECO:0000313" key="8">
    <source>
        <dbReference type="Proteomes" id="UP000186806"/>
    </source>
</evidence>
<dbReference type="GO" id="GO:0016787">
    <property type="term" value="F:hydrolase activity"/>
    <property type="evidence" value="ECO:0007669"/>
    <property type="project" value="UniProtKB-KW"/>
</dbReference>
<evidence type="ECO:0000256" key="1">
    <source>
        <dbReference type="ARBA" id="ARBA00004651"/>
    </source>
</evidence>
<name>A0A1Q8TE79_9GAMM</name>
<organism evidence="7 8">
    <name type="scientific">Chromohalobacter japonicus</name>
    <dbReference type="NCBI Taxonomy" id="223900"/>
    <lineage>
        <taxon>Bacteria</taxon>
        <taxon>Pseudomonadati</taxon>
        <taxon>Pseudomonadota</taxon>
        <taxon>Gammaproteobacteria</taxon>
        <taxon>Oceanospirillales</taxon>
        <taxon>Halomonadaceae</taxon>
        <taxon>Chromohalobacter</taxon>
    </lineage>
</organism>
<dbReference type="InterPro" id="IPR005538">
    <property type="entry name" value="LrgA/CidA"/>
</dbReference>
<gene>
    <name evidence="7" type="ORF">BTW10_06755</name>
</gene>
<feature type="transmembrane region" description="Helical" evidence="6">
    <location>
        <begin position="27"/>
        <end position="46"/>
    </location>
</feature>
<keyword evidence="5 6" id="KW-0472">Membrane</keyword>
<evidence type="ECO:0000256" key="4">
    <source>
        <dbReference type="ARBA" id="ARBA00022989"/>
    </source>
</evidence>
<evidence type="ECO:0000256" key="6">
    <source>
        <dbReference type="SAM" id="Phobius"/>
    </source>
</evidence>
<feature type="transmembrane region" description="Helical" evidence="6">
    <location>
        <begin position="84"/>
        <end position="104"/>
    </location>
</feature>
<dbReference type="RefSeq" id="WP_075368744.1">
    <property type="nucleotide sequence ID" value="NZ_MSDQ01000015.1"/>
</dbReference>